<feature type="domain" description="DUF7683" evidence="1">
    <location>
        <begin position="4"/>
        <end position="72"/>
    </location>
</feature>
<reference evidence="2 3" key="1">
    <citation type="submission" date="2019-03" db="EMBL/GenBank/DDBJ databases">
        <title>Biocontrol and xenobiotic degradation properties of endophytic Pseudomonas fluorescens strain BRZ63.</title>
        <authorList>
            <person name="Chlebek D.A."/>
            <person name="Pinski A."/>
            <person name="Zur J.P."/>
            <person name="Michalska J."/>
            <person name="Hupert-Kocurek K.T."/>
        </authorList>
    </citation>
    <scope>NUCLEOTIDE SEQUENCE [LARGE SCALE GENOMIC DNA]</scope>
    <source>
        <strain evidence="2 3">BRZ63</strain>
    </source>
</reference>
<dbReference type="Proteomes" id="UP000297322">
    <property type="component" value="Unassembled WGS sequence"/>
</dbReference>
<dbReference type="InterPro" id="IPR056100">
    <property type="entry name" value="DUF7683"/>
</dbReference>
<sequence length="76" mass="8659">MQHEILAFNKKTEELAFSIEIPADRYDKLSELMSWSEPEDAIYEYDLSPAQVGLLESMTGKTFNSPDYTFQLSCSG</sequence>
<gene>
    <name evidence="2" type="ORF">E4T65_11925</name>
</gene>
<dbReference type="Pfam" id="PF24731">
    <property type="entry name" value="DUF7683"/>
    <property type="match status" value="1"/>
</dbReference>
<organism evidence="2 3">
    <name type="scientific">Pseudomonas fluorescens</name>
    <dbReference type="NCBI Taxonomy" id="294"/>
    <lineage>
        <taxon>Bacteria</taxon>
        <taxon>Pseudomonadati</taxon>
        <taxon>Pseudomonadota</taxon>
        <taxon>Gammaproteobacteria</taxon>
        <taxon>Pseudomonadales</taxon>
        <taxon>Pseudomonadaceae</taxon>
        <taxon>Pseudomonas</taxon>
    </lineage>
</organism>
<protein>
    <recommendedName>
        <fullName evidence="1">DUF7683 domain-containing protein</fullName>
    </recommendedName>
</protein>
<dbReference type="EMBL" id="SPVI01000006">
    <property type="protein sequence ID" value="TFW43066.1"/>
    <property type="molecule type" value="Genomic_DNA"/>
</dbReference>
<comment type="caution">
    <text evidence="2">The sequence shown here is derived from an EMBL/GenBank/DDBJ whole genome shotgun (WGS) entry which is preliminary data.</text>
</comment>
<dbReference type="RefSeq" id="WP_135196404.1">
    <property type="nucleotide sequence ID" value="NZ_SPVI01000006.1"/>
</dbReference>
<dbReference type="AlphaFoldDB" id="A0A4Y9TKZ0"/>
<evidence type="ECO:0000313" key="2">
    <source>
        <dbReference type="EMBL" id="TFW43066.1"/>
    </source>
</evidence>
<proteinExistence type="predicted"/>
<name>A0A4Y9TKZ0_PSEFL</name>
<evidence type="ECO:0000259" key="1">
    <source>
        <dbReference type="Pfam" id="PF24731"/>
    </source>
</evidence>
<evidence type="ECO:0000313" key="3">
    <source>
        <dbReference type="Proteomes" id="UP000297322"/>
    </source>
</evidence>
<accession>A0A4Y9TKZ0</accession>